<evidence type="ECO:0000259" key="7">
    <source>
        <dbReference type="Pfam" id="PF00697"/>
    </source>
</evidence>
<dbReference type="SUPFAM" id="SSF51366">
    <property type="entry name" value="Ribulose-phoshate binding barrel"/>
    <property type="match status" value="1"/>
</dbReference>
<evidence type="ECO:0000256" key="5">
    <source>
        <dbReference type="ARBA" id="ARBA00023141"/>
    </source>
</evidence>
<sequence length="79" mass="8557">MLIVKVKICGITNFEDAAAAVDAGADLLGFNFYPESPRFITAEKAADIINKLPAFIDIAGVFVNESLEQIHETKNLCSL</sequence>
<evidence type="ECO:0000256" key="6">
    <source>
        <dbReference type="ARBA" id="ARBA00023235"/>
    </source>
</evidence>
<dbReference type="EC" id="5.3.1.24" evidence="2"/>
<feature type="non-terminal residue" evidence="8">
    <location>
        <position position="79"/>
    </location>
</feature>
<accession>X0T7S8</accession>
<dbReference type="InterPro" id="IPR001240">
    <property type="entry name" value="PRAI_dom"/>
</dbReference>
<evidence type="ECO:0000256" key="3">
    <source>
        <dbReference type="ARBA" id="ARBA00022605"/>
    </source>
</evidence>
<keyword evidence="6" id="KW-0413">Isomerase</keyword>
<dbReference type="InterPro" id="IPR013785">
    <property type="entry name" value="Aldolase_TIM"/>
</dbReference>
<proteinExistence type="predicted"/>
<dbReference type="PANTHER" id="PTHR42894:SF1">
    <property type="entry name" value="N-(5'-PHOSPHORIBOSYL)ANTHRANILATE ISOMERASE"/>
    <property type="match status" value="1"/>
</dbReference>
<dbReference type="UniPathway" id="UPA00035">
    <property type="reaction ID" value="UER00042"/>
</dbReference>
<reference evidence="8" key="1">
    <citation type="journal article" date="2014" name="Front. Microbiol.">
        <title>High frequency of phylogenetically diverse reductive dehalogenase-homologous genes in deep subseafloor sedimentary metagenomes.</title>
        <authorList>
            <person name="Kawai M."/>
            <person name="Futagami T."/>
            <person name="Toyoda A."/>
            <person name="Takaki Y."/>
            <person name="Nishi S."/>
            <person name="Hori S."/>
            <person name="Arai W."/>
            <person name="Tsubouchi T."/>
            <person name="Morono Y."/>
            <person name="Uchiyama I."/>
            <person name="Ito T."/>
            <person name="Fujiyama A."/>
            <person name="Inagaki F."/>
            <person name="Takami H."/>
        </authorList>
    </citation>
    <scope>NUCLEOTIDE SEQUENCE</scope>
    <source>
        <strain evidence="8">Expedition CK06-06</strain>
    </source>
</reference>
<evidence type="ECO:0000256" key="2">
    <source>
        <dbReference type="ARBA" id="ARBA00012572"/>
    </source>
</evidence>
<dbReference type="EMBL" id="BARS01002329">
    <property type="protein sequence ID" value="GAF84247.1"/>
    <property type="molecule type" value="Genomic_DNA"/>
</dbReference>
<organism evidence="8">
    <name type="scientific">marine sediment metagenome</name>
    <dbReference type="NCBI Taxonomy" id="412755"/>
    <lineage>
        <taxon>unclassified sequences</taxon>
        <taxon>metagenomes</taxon>
        <taxon>ecological metagenomes</taxon>
    </lineage>
</organism>
<gene>
    <name evidence="8" type="ORF">S01H1_04412</name>
</gene>
<keyword evidence="5" id="KW-0057">Aromatic amino acid biosynthesis</keyword>
<dbReference type="Gene3D" id="3.20.20.70">
    <property type="entry name" value="Aldolase class I"/>
    <property type="match status" value="1"/>
</dbReference>
<dbReference type="InterPro" id="IPR044643">
    <property type="entry name" value="TrpF_fam"/>
</dbReference>
<dbReference type="PANTHER" id="PTHR42894">
    <property type="entry name" value="N-(5'-PHOSPHORIBOSYL)ANTHRANILATE ISOMERASE"/>
    <property type="match status" value="1"/>
</dbReference>
<feature type="domain" description="N-(5'phosphoribosyl) anthranilate isomerase (PRAI)" evidence="7">
    <location>
        <begin position="6"/>
        <end position="75"/>
    </location>
</feature>
<protein>
    <recommendedName>
        <fullName evidence="2">phosphoribosylanthranilate isomerase</fullName>
        <ecNumber evidence="2">5.3.1.24</ecNumber>
    </recommendedName>
</protein>
<comment type="caution">
    <text evidence="8">The sequence shown here is derived from an EMBL/GenBank/DDBJ whole genome shotgun (WGS) entry which is preliminary data.</text>
</comment>
<keyword evidence="4" id="KW-0822">Tryptophan biosynthesis</keyword>
<dbReference type="GO" id="GO:0000162">
    <property type="term" value="P:L-tryptophan biosynthetic process"/>
    <property type="evidence" value="ECO:0007669"/>
    <property type="project" value="UniProtKB-UniPathway"/>
</dbReference>
<comment type="pathway">
    <text evidence="1">Amino-acid biosynthesis; L-tryptophan biosynthesis; L-tryptophan from chorismate: step 3/5.</text>
</comment>
<evidence type="ECO:0000256" key="1">
    <source>
        <dbReference type="ARBA" id="ARBA00004664"/>
    </source>
</evidence>
<evidence type="ECO:0000256" key="4">
    <source>
        <dbReference type="ARBA" id="ARBA00022822"/>
    </source>
</evidence>
<dbReference type="AlphaFoldDB" id="X0T7S8"/>
<name>X0T7S8_9ZZZZ</name>
<keyword evidence="3" id="KW-0028">Amino-acid biosynthesis</keyword>
<dbReference type="InterPro" id="IPR011060">
    <property type="entry name" value="RibuloseP-bd_barrel"/>
</dbReference>
<dbReference type="Pfam" id="PF00697">
    <property type="entry name" value="PRAI"/>
    <property type="match status" value="1"/>
</dbReference>
<evidence type="ECO:0000313" key="8">
    <source>
        <dbReference type="EMBL" id="GAF84247.1"/>
    </source>
</evidence>
<dbReference type="GO" id="GO:0004640">
    <property type="term" value="F:phosphoribosylanthranilate isomerase activity"/>
    <property type="evidence" value="ECO:0007669"/>
    <property type="project" value="UniProtKB-EC"/>
</dbReference>